<feature type="region of interest" description="Disordered" evidence="1">
    <location>
        <begin position="74"/>
        <end position="104"/>
    </location>
</feature>
<evidence type="ECO:0000256" key="1">
    <source>
        <dbReference type="SAM" id="MobiDB-lite"/>
    </source>
</evidence>
<dbReference type="AlphaFoldDB" id="A0A8J2SN28"/>
<name>A0A8J2SN28_9STRA</name>
<gene>
    <name evidence="2" type="ORF">PECAL_3P03310</name>
</gene>
<organism evidence="2 3">
    <name type="scientific">Pelagomonas calceolata</name>
    <dbReference type="NCBI Taxonomy" id="35677"/>
    <lineage>
        <taxon>Eukaryota</taxon>
        <taxon>Sar</taxon>
        <taxon>Stramenopiles</taxon>
        <taxon>Ochrophyta</taxon>
        <taxon>Pelagophyceae</taxon>
        <taxon>Pelagomonadales</taxon>
        <taxon>Pelagomonadaceae</taxon>
        <taxon>Pelagomonas</taxon>
    </lineage>
</organism>
<evidence type="ECO:0000313" key="2">
    <source>
        <dbReference type="EMBL" id="CAH0370442.1"/>
    </source>
</evidence>
<proteinExistence type="predicted"/>
<sequence>MAARSHPRTRRRPAKRRPPPNRASGAWRPLGKCGQSGRCQRHADSLVVGRWESGLRAPSACWRRRRRILNQRSACNSSTRPDAGTLGRAVVRGARHSSAETLDD</sequence>
<evidence type="ECO:0000313" key="3">
    <source>
        <dbReference type="Proteomes" id="UP000789595"/>
    </source>
</evidence>
<feature type="region of interest" description="Disordered" evidence="1">
    <location>
        <begin position="1"/>
        <end position="38"/>
    </location>
</feature>
<feature type="compositionally biased region" description="Basic residues" evidence="1">
    <location>
        <begin position="1"/>
        <end position="19"/>
    </location>
</feature>
<accession>A0A8J2SN28</accession>
<dbReference type="Proteomes" id="UP000789595">
    <property type="component" value="Unassembled WGS sequence"/>
</dbReference>
<reference evidence="2" key="1">
    <citation type="submission" date="2021-11" db="EMBL/GenBank/DDBJ databases">
        <authorList>
            <consortium name="Genoscope - CEA"/>
            <person name="William W."/>
        </authorList>
    </citation>
    <scope>NUCLEOTIDE SEQUENCE</scope>
</reference>
<dbReference type="EMBL" id="CAKKNE010000003">
    <property type="protein sequence ID" value="CAH0370442.1"/>
    <property type="molecule type" value="Genomic_DNA"/>
</dbReference>
<comment type="caution">
    <text evidence="2">The sequence shown here is derived from an EMBL/GenBank/DDBJ whole genome shotgun (WGS) entry which is preliminary data.</text>
</comment>
<keyword evidence="3" id="KW-1185">Reference proteome</keyword>
<protein>
    <submittedName>
        <fullName evidence="2">Uncharacterized protein</fullName>
    </submittedName>
</protein>